<organism evidence="2 3">
    <name type="scientific">Scophthalmus maximus</name>
    <name type="common">Turbot</name>
    <name type="synonym">Psetta maxima</name>
    <dbReference type="NCBI Taxonomy" id="52904"/>
    <lineage>
        <taxon>Eukaryota</taxon>
        <taxon>Metazoa</taxon>
        <taxon>Chordata</taxon>
        <taxon>Craniata</taxon>
        <taxon>Vertebrata</taxon>
        <taxon>Euteleostomi</taxon>
        <taxon>Actinopterygii</taxon>
        <taxon>Neopterygii</taxon>
        <taxon>Teleostei</taxon>
        <taxon>Neoteleostei</taxon>
        <taxon>Acanthomorphata</taxon>
        <taxon>Carangaria</taxon>
        <taxon>Pleuronectiformes</taxon>
        <taxon>Pleuronectoidei</taxon>
        <taxon>Scophthalmidae</taxon>
        <taxon>Scophthalmus</taxon>
    </lineage>
</organism>
<comment type="caution">
    <text evidence="2">The sequence shown here is derived from an EMBL/GenBank/DDBJ whole genome shotgun (WGS) entry which is preliminary data.</text>
</comment>
<dbReference type="EMBL" id="VEVO01000007">
    <property type="protein sequence ID" value="KAF0039297.1"/>
    <property type="molecule type" value="Genomic_DNA"/>
</dbReference>
<feature type="region of interest" description="Disordered" evidence="1">
    <location>
        <begin position="51"/>
        <end position="92"/>
    </location>
</feature>
<proteinExistence type="predicted"/>
<protein>
    <submittedName>
        <fullName evidence="2">Uncharacterized protein</fullName>
    </submittedName>
</protein>
<dbReference type="AlphaFoldDB" id="A0A6A4SZZ6"/>
<feature type="compositionally biased region" description="Polar residues" evidence="1">
    <location>
        <begin position="81"/>
        <end position="92"/>
    </location>
</feature>
<dbReference type="Proteomes" id="UP000438429">
    <property type="component" value="Unassembled WGS sequence"/>
</dbReference>
<evidence type="ECO:0000313" key="2">
    <source>
        <dbReference type="EMBL" id="KAF0039297.1"/>
    </source>
</evidence>
<reference evidence="2 3" key="1">
    <citation type="submission" date="2019-06" db="EMBL/GenBank/DDBJ databases">
        <title>Draft genomes of female and male turbot (Scophthalmus maximus).</title>
        <authorList>
            <person name="Xu H."/>
            <person name="Xu X.-W."/>
            <person name="Shao C."/>
            <person name="Chen S."/>
        </authorList>
    </citation>
    <scope>NUCLEOTIDE SEQUENCE [LARGE SCALE GENOMIC DNA]</scope>
    <source>
        <strain evidence="2">Ysfricsl-2016a</strain>
        <tissue evidence="2">Blood</tissue>
    </source>
</reference>
<accession>A0A6A4SZZ6</accession>
<gene>
    <name evidence="2" type="ORF">F2P81_007532</name>
</gene>
<sequence>MRLLSRMQIPGQGLSSKLNYGLYKAGSMKRMKGLAPQIKLLRNAYLAPRRQPLPPQNIPVFQGGQPPNPQNVPRCRREAPNPQNVQSPAASM</sequence>
<evidence type="ECO:0000256" key="1">
    <source>
        <dbReference type="SAM" id="MobiDB-lite"/>
    </source>
</evidence>
<evidence type="ECO:0000313" key="3">
    <source>
        <dbReference type="Proteomes" id="UP000438429"/>
    </source>
</evidence>
<name>A0A6A4SZZ6_SCOMX</name>